<protein>
    <submittedName>
        <fullName evidence="3">Uncharacterized protein</fullName>
    </submittedName>
</protein>
<evidence type="ECO:0000256" key="1">
    <source>
        <dbReference type="ARBA" id="ARBA00006336"/>
    </source>
</evidence>
<dbReference type="InterPro" id="IPR052347">
    <property type="entry name" value="Isochorismatase_Nicotinamidase"/>
</dbReference>
<dbReference type="Proteomes" id="UP000481153">
    <property type="component" value="Unassembled WGS sequence"/>
</dbReference>
<evidence type="ECO:0000256" key="2">
    <source>
        <dbReference type="ARBA" id="ARBA00022801"/>
    </source>
</evidence>
<dbReference type="PANTHER" id="PTHR11080:SF2">
    <property type="entry name" value="LD05707P"/>
    <property type="match status" value="1"/>
</dbReference>
<name>A0A6G0XHW0_9STRA</name>
<keyword evidence="4" id="KW-1185">Reference proteome</keyword>
<sequence length="278" mass="30515">MEAALKSLAHVERSHSQGGVTLLIIDPQRDFHPGGSLAIPSADEDAGRTAAFIRNHLNDIDQLIITLDSHQRLHIAHSVFWTNEKGESPPPFTLITSEDVANGKWKARSPEVQVYVYEYTKALEQGGRFTLCIWPEHCIIGTPGQAIVDPIHEAALEWTAHSRKPIKYVHKGSNCFTEHYSALRADVELPHDPSTSLDHKLIAQLKSSSIVAVCGQALSHCVNFTVRDLVSLWPEGRVAVLVDCSSSVVGFESSGQAFVDDMTQAGVQFVKSTDTFLP</sequence>
<dbReference type="Gene3D" id="3.40.50.850">
    <property type="entry name" value="Isochorismatase-like"/>
    <property type="match status" value="1"/>
</dbReference>
<proteinExistence type="inferred from homology"/>
<dbReference type="AlphaFoldDB" id="A0A6G0XHW0"/>
<dbReference type="VEuPathDB" id="FungiDB:AeMF1_002320"/>
<evidence type="ECO:0000313" key="4">
    <source>
        <dbReference type="Proteomes" id="UP000481153"/>
    </source>
</evidence>
<organism evidence="3 4">
    <name type="scientific">Aphanomyces euteiches</name>
    <dbReference type="NCBI Taxonomy" id="100861"/>
    <lineage>
        <taxon>Eukaryota</taxon>
        <taxon>Sar</taxon>
        <taxon>Stramenopiles</taxon>
        <taxon>Oomycota</taxon>
        <taxon>Saprolegniomycetes</taxon>
        <taxon>Saprolegniales</taxon>
        <taxon>Verrucalvaceae</taxon>
        <taxon>Aphanomyces</taxon>
    </lineage>
</organism>
<dbReference type="PANTHER" id="PTHR11080">
    <property type="entry name" value="PYRAZINAMIDASE/NICOTINAMIDASE"/>
    <property type="match status" value="1"/>
</dbReference>
<gene>
    <name evidence="3" type="ORF">Ae201684_004675</name>
</gene>
<dbReference type="GO" id="GO:0016787">
    <property type="term" value="F:hydrolase activity"/>
    <property type="evidence" value="ECO:0007669"/>
    <property type="project" value="UniProtKB-KW"/>
</dbReference>
<accession>A0A6G0XHW0</accession>
<dbReference type="SUPFAM" id="SSF52499">
    <property type="entry name" value="Isochorismatase-like hydrolases"/>
    <property type="match status" value="1"/>
</dbReference>
<keyword evidence="2" id="KW-0378">Hydrolase</keyword>
<comment type="similarity">
    <text evidence="1">Belongs to the isochorismatase family.</text>
</comment>
<comment type="caution">
    <text evidence="3">The sequence shown here is derived from an EMBL/GenBank/DDBJ whole genome shotgun (WGS) entry which is preliminary data.</text>
</comment>
<reference evidence="3 4" key="1">
    <citation type="submission" date="2019-07" db="EMBL/GenBank/DDBJ databases">
        <title>Genomics analysis of Aphanomyces spp. identifies a new class of oomycete effector associated with host adaptation.</title>
        <authorList>
            <person name="Gaulin E."/>
        </authorList>
    </citation>
    <scope>NUCLEOTIDE SEQUENCE [LARGE SCALE GENOMIC DNA]</scope>
    <source>
        <strain evidence="3 4">ATCC 201684</strain>
    </source>
</reference>
<dbReference type="InterPro" id="IPR036380">
    <property type="entry name" value="Isochorismatase-like_sf"/>
</dbReference>
<evidence type="ECO:0000313" key="3">
    <source>
        <dbReference type="EMBL" id="KAF0739789.1"/>
    </source>
</evidence>
<dbReference type="EMBL" id="VJMJ01000062">
    <property type="protein sequence ID" value="KAF0739789.1"/>
    <property type="molecule type" value="Genomic_DNA"/>
</dbReference>